<accession>E1WX89</accession>
<sequence>MKKLLFAFLFSSSLFAMSPGDKAPDFKLLGQDGKLVSLSSLKKPVMLEWFNDGCPFVRKHYDSNNMQDTQKFFKEETGGTWVSIVSSAKGKQGHLSSSSVAKDMLEEESSKADHMLLDLDGKVGQLYGAKTTPQMVYIGEDGIVKYYGAIDSIASAAKSDIKKAVNYVKEAVKDLKSSGKVKVAKSKPYGCGVKY</sequence>
<dbReference type="GO" id="GO:0016491">
    <property type="term" value="F:oxidoreductase activity"/>
    <property type="evidence" value="ECO:0007669"/>
    <property type="project" value="InterPro"/>
</dbReference>
<dbReference type="InterPro" id="IPR047262">
    <property type="entry name" value="PRX-like1"/>
</dbReference>
<name>E1WX89_HALMS</name>
<evidence type="ECO:0000313" key="4">
    <source>
        <dbReference type="Proteomes" id="UP000008963"/>
    </source>
</evidence>
<reference evidence="4" key="1">
    <citation type="journal article" date="2013" name="ISME J.">
        <title>A small predatory core genome in the divergent marine Bacteriovorax marinus SJ and the terrestrial Bdellovibrio bacteriovorus.</title>
        <authorList>
            <person name="Crossman L.C."/>
            <person name="Chen H."/>
            <person name="Cerdeno-Tarraga A.M."/>
            <person name="Brooks K."/>
            <person name="Quail M.A."/>
            <person name="Pineiro S.A."/>
            <person name="Hobley L."/>
            <person name="Sockett R.E."/>
            <person name="Bentley S.D."/>
            <person name="Parkhill J."/>
            <person name="Williams H.N."/>
            <person name="Stine O.C."/>
        </authorList>
    </citation>
    <scope>NUCLEOTIDE SEQUENCE [LARGE SCALE GENOMIC DNA]</scope>
    <source>
        <strain evidence="4">ATCC BAA-682 / DSM 15412 / SJ</strain>
    </source>
</reference>
<dbReference type="RefSeq" id="WP_014243575.1">
    <property type="nucleotide sequence ID" value="NC_016620.1"/>
</dbReference>
<dbReference type="OrthoDB" id="5291838at2"/>
<proteinExistence type="predicted"/>
<evidence type="ECO:0000256" key="1">
    <source>
        <dbReference type="SAM" id="SignalP"/>
    </source>
</evidence>
<feature type="chain" id="PRO_5003154427" evidence="1">
    <location>
        <begin position="17"/>
        <end position="195"/>
    </location>
</feature>
<protein>
    <submittedName>
        <fullName evidence="3">Exported protein</fullName>
    </submittedName>
</protein>
<dbReference type="InterPro" id="IPR013740">
    <property type="entry name" value="Redoxin"/>
</dbReference>
<dbReference type="EMBL" id="FQ312005">
    <property type="protein sequence ID" value="CBW25790.1"/>
    <property type="molecule type" value="Genomic_DNA"/>
</dbReference>
<dbReference type="KEGG" id="bmx:BMS_0899"/>
<dbReference type="InterPro" id="IPR036249">
    <property type="entry name" value="Thioredoxin-like_sf"/>
</dbReference>
<dbReference type="PANTHER" id="PTHR43640:SF1">
    <property type="entry name" value="THIOREDOXIN-DEPENDENT PEROXIREDOXIN"/>
    <property type="match status" value="1"/>
</dbReference>
<dbReference type="STRING" id="862908.BMS_0899"/>
<organism evidence="3 4">
    <name type="scientific">Halobacteriovorax marinus (strain ATCC BAA-682 / DSM 15412 / SJ)</name>
    <name type="common">Bacteriovorax marinus</name>
    <dbReference type="NCBI Taxonomy" id="862908"/>
    <lineage>
        <taxon>Bacteria</taxon>
        <taxon>Pseudomonadati</taxon>
        <taxon>Bdellovibrionota</taxon>
        <taxon>Bacteriovoracia</taxon>
        <taxon>Bacteriovoracales</taxon>
        <taxon>Halobacteriovoraceae</taxon>
        <taxon>Halobacteriovorax</taxon>
    </lineage>
</organism>
<dbReference type="eggNOG" id="COG1225">
    <property type="taxonomic scope" value="Bacteria"/>
</dbReference>
<keyword evidence="1" id="KW-0732">Signal</keyword>
<dbReference type="InterPro" id="IPR013766">
    <property type="entry name" value="Thioredoxin_domain"/>
</dbReference>
<evidence type="ECO:0000259" key="2">
    <source>
        <dbReference type="PROSITE" id="PS51352"/>
    </source>
</evidence>
<dbReference type="PROSITE" id="PS51352">
    <property type="entry name" value="THIOREDOXIN_2"/>
    <property type="match status" value="1"/>
</dbReference>
<evidence type="ECO:0000313" key="3">
    <source>
        <dbReference type="EMBL" id="CBW25790.1"/>
    </source>
</evidence>
<feature type="signal peptide" evidence="1">
    <location>
        <begin position="1"/>
        <end position="16"/>
    </location>
</feature>
<dbReference type="AlphaFoldDB" id="E1WX89"/>
<gene>
    <name evidence="3" type="ordered locus">BMS_0899</name>
</gene>
<dbReference type="SUPFAM" id="SSF52833">
    <property type="entry name" value="Thioredoxin-like"/>
    <property type="match status" value="1"/>
</dbReference>
<dbReference type="Pfam" id="PF08534">
    <property type="entry name" value="Redoxin"/>
    <property type="match status" value="1"/>
</dbReference>
<dbReference type="PATRIC" id="fig|862908.3.peg.857"/>
<dbReference type="PANTHER" id="PTHR43640">
    <property type="entry name" value="OS07G0260300 PROTEIN"/>
    <property type="match status" value="1"/>
</dbReference>
<dbReference type="HOGENOM" id="CLU_076204_3_0_7"/>
<dbReference type="Gene3D" id="3.40.30.10">
    <property type="entry name" value="Glutaredoxin"/>
    <property type="match status" value="1"/>
</dbReference>
<feature type="domain" description="Thioredoxin" evidence="2">
    <location>
        <begin position="17"/>
        <end position="170"/>
    </location>
</feature>
<keyword evidence="4" id="KW-1185">Reference proteome</keyword>
<dbReference type="Proteomes" id="UP000008963">
    <property type="component" value="Chromosome"/>
</dbReference>